<evidence type="ECO:0000259" key="2">
    <source>
        <dbReference type="Pfam" id="PF04851"/>
    </source>
</evidence>
<feature type="domain" description="NERD" evidence="3">
    <location>
        <begin position="16"/>
        <end position="114"/>
    </location>
</feature>
<dbReference type="InterPro" id="IPR027417">
    <property type="entry name" value="P-loop_NTPase"/>
</dbReference>
<dbReference type="InterPro" id="IPR011528">
    <property type="entry name" value="NERD"/>
</dbReference>
<dbReference type="AlphaFoldDB" id="A0A1M6T1F7"/>
<accession>A0A1M6T1F7</accession>
<gene>
    <name evidence="4" type="ORF">SAMN05720469_10832</name>
</gene>
<keyword evidence="5" id="KW-1185">Reference proteome</keyword>
<dbReference type="RefSeq" id="WP_073303351.1">
    <property type="nucleotide sequence ID" value="NZ_FRAW01000008.1"/>
</dbReference>
<dbReference type="InterPro" id="IPR000212">
    <property type="entry name" value="DNA_helicase_UvrD/REP"/>
</dbReference>
<dbReference type="GO" id="GO:0005524">
    <property type="term" value="F:ATP binding"/>
    <property type="evidence" value="ECO:0007669"/>
    <property type="project" value="InterPro"/>
</dbReference>
<dbReference type="InterPro" id="IPR006935">
    <property type="entry name" value="Helicase/UvrB_N"/>
</dbReference>
<feature type="domain" description="Helicase/UvrB N-terminal" evidence="2">
    <location>
        <begin position="237"/>
        <end position="373"/>
    </location>
</feature>
<reference evidence="5" key="1">
    <citation type="submission" date="2016-11" db="EMBL/GenBank/DDBJ databases">
        <authorList>
            <person name="Varghese N."/>
            <person name="Submissions S."/>
        </authorList>
    </citation>
    <scope>NUCLEOTIDE SEQUENCE [LARGE SCALE GENOMIC DNA]</scope>
    <source>
        <strain evidence="5">UWOS</strain>
    </source>
</reference>
<protein>
    <recommendedName>
        <fullName evidence="1">DNA 3'-5' helicase II</fullName>
    </recommendedName>
</protein>
<dbReference type="GO" id="GO:0043138">
    <property type="term" value="F:3'-5' DNA helicase activity"/>
    <property type="evidence" value="ECO:0007669"/>
    <property type="project" value="TreeGrafter"/>
</dbReference>
<dbReference type="GO" id="GO:0003677">
    <property type="term" value="F:DNA binding"/>
    <property type="evidence" value="ECO:0007669"/>
    <property type="project" value="InterPro"/>
</dbReference>
<evidence type="ECO:0000259" key="3">
    <source>
        <dbReference type="Pfam" id="PF08378"/>
    </source>
</evidence>
<dbReference type="GO" id="GO:0016787">
    <property type="term" value="F:hydrolase activity"/>
    <property type="evidence" value="ECO:0007669"/>
    <property type="project" value="InterPro"/>
</dbReference>
<dbReference type="GO" id="GO:0000725">
    <property type="term" value="P:recombinational repair"/>
    <property type="evidence" value="ECO:0007669"/>
    <property type="project" value="TreeGrafter"/>
</dbReference>
<proteinExistence type="predicted"/>
<dbReference type="PANTHER" id="PTHR11070:SF2">
    <property type="entry name" value="ATP-DEPENDENT DNA HELICASE SRS2"/>
    <property type="match status" value="1"/>
</dbReference>
<evidence type="ECO:0000313" key="5">
    <source>
        <dbReference type="Proteomes" id="UP000184275"/>
    </source>
</evidence>
<dbReference type="PANTHER" id="PTHR11070">
    <property type="entry name" value="UVRD / RECB / PCRA DNA HELICASE FAMILY MEMBER"/>
    <property type="match status" value="1"/>
</dbReference>
<evidence type="ECO:0000256" key="1">
    <source>
        <dbReference type="ARBA" id="ARBA00034923"/>
    </source>
</evidence>
<dbReference type="SUPFAM" id="SSF52540">
    <property type="entry name" value="P-loop containing nucleoside triphosphate hydrolases"/>
    <property type="match status" value="1"/>
</dbReference>
<name>A0A1M6T1F7_9BACT</name>
<dbReference type="Gene3D" id="3.40.50.300">
    <property type="entry name" value="P-loop containing nucleotide triphosphate hydrolases"/>
    <property type="match status" value="2"/>
</dbReference>
<dbReference type="Proteomes" id="UP000184275">
    <property type="component" value="Unassembled WGS sequence"/>
</dbReference>
<dbReference type="Pfam" id="PF08378">
    <property type="entry name" value="NERD"/>
    <property type="match status" value="1"/>
</dbReference>
<evidence type="ECO:0000313" key="4">
    <source>
        <dbReference type="EMBL" id="SHK50598.1"/>
    </source>
</evidence>
<dbReference type="Pfam" id="PF04851">
    <property type="entry name" value="ResIII"/>
    <property type="match status" value="1"/>
</dbReference>
<sequence>MPQIHKYLSKDSISRSEKKLFDILLSLNNDWHIWMNANLRFALRNGASMEREVDCILYHRELGMLLVECKDGQISTEESLESEKGFIWKQNQREMERSPVDQVLNLVHPLHQHFCEMFPRQIQKDNSHQQFSYDSVRVQWALFFGDMENLKKIGSNAVQSKRVILKSDLKFPNLLLRKITKILETKEASFGNKPFPNTVLSEENLQKLVAFLGCFDEPTWPEIWDMQANARIYPTEIQEMLMESITRNPRMRIEGVAGSGKSLMAQWEVARLFKEGKRIAFLCYNDLLAEQMQNNFQKREFPASQVTAASFYKLAAKYVRLAKVPGAPRKEPQNDEGKKEYFAKMPHYFKQALDILRKQNKASRFFDALIIDEGQDFDNSWLDTILLLLKEPQKGFVRFFYDSHQTIYKGRPVLGNTKIESMPVIFLKRGFRSTKKILLWVREITGISVSCYETTPTGHDVDVRLYSDPQEQIALLYAEIGRLKKKAVEPKDILVVSLRSRSNSALAELHNDEFQWSDVHDSLNSLAINIVSAYRYKGLDKRVVILTDLEPSANNPGEPHSNANLILVGATRAKEHLIVFKQRSKIV</sequence>
<dbReference type="EMBL" id="FRAW01000008">
    <property type="protein sequence ID" value="SHK50598.1"/>
    <property type="molecule type" value="Genomic_DNA"/>
</dbReference>
<organism evidence="4 5">
    <name type="scientific">Fibrobacter intestinalis</name>
    <dbReference type="NCBI Taxonomy" id="28122"/>
    <lineage>
        <taxon>Bacteria</taxon>
        <taxon>Pseudomonadati</taxon>
        <taxon>Fibrobacterota</taxon>
        <taxon>Fibrobacteria</taxon>
        <taxon>Fibrobacterales</taxon>
        <taxon>Fibrobacteraceae</taxon>
        <taxon>Fibrobacter</taxon>
    </lineage>
</organism>